<dbReference type="SUPFAM" id="SSF100934">
    <property type="entry name" value="Heat shock protein 70kD (HSP70), C-terminal subdomain"/>
    <property type="match status" value="1"/>
</dbReference>
<dbReference type="Gene3D" id="1.20.1270.10">
    <property type="match status" value="1"/>
</dbReference>
<organism evidence="5 6">
    <name type="scientific">Rhynchospora pubera</name>
    <dbReference type="NCBI Taxonomy" id="906938"/>
    <lineage>
        <taxon>Eukaryota</taxon>
        <taxon>Viridiplantae</taxon>
        <taxon>Streptophyta</taxon>
        <taxon>Embryophyta</taxon>
        <taxon>Tracheophyta</taxon>
        <taxon>Spermatophyta</taxon>
        <taxon>Magnoliopsida</taxon>
        <taxon>Liliopsida</taxon>
        <taxon>Poales</taxon>
        <taxon>Cyperaceae</taxon>
        <taxon>Cyperoideae</taxon>
        <taxon>Rhynchosporeae</taxon>
        <taxon>Rhynchospora</taxon>
    </lineage>
</organism>
<dbReference type="Gene3D" id="3.90.640.10">
    <property type="entry name" value="Actin, Chain A, domain 4"/>
    <property type="match status" value="1"/>
</dbReference>
<evidence type="ECO:0000256" key="2">
    <source>
        <dbReference type="ARBA" id="ARBA00022741"/>
    </source>
</evidence>
<evidence type="ECO:0000313" key="5">
    <source>
        <dbReference type="EMBL" id="KAJ4761074.1"/>
    </source>
</evidence>
<dbReference type="Proteomes" id="UP001140206">
    <property type="component" value="Chromosome 4"/>
</dbReference>
<dbReference type="Pfam" id="PF00012">
    <property type="entry name" value="HSP70"/>
    <property type="match status" value="1"/>
</dbReference>
<dbReference type="GO" id="GO:0005524">
    <property type="term" value="F:ATP binding"/>
    <property type="evidence" value="ECO:0007669"/>
    <property type="project" value="UniProtKB-KW"/>
</dbReference>
<keyword evidence="2 4" id="KW-0547">Nucleotide-binding</keyword>
<dbReference type="AlphaFoldDB" id="A0AAV8CZG2"/>
<keyword evidence="5" id="KW-0346">Stress response</keyword>
<name>A0AAV8CZG2_9POAL</name>
<dbReference type="PROSITE" id="PS01036">
    <property type="entry name" value="HSP70_3"/>
    <property type="match status" value="1"/>
</dbReference>
<dbReference type="InterPro" id="IPR018181">
    <property type="entry name" value="Heat_shock_70_CS"/>
</dbReference>
<dbReference type="PANTHER" id="PTHR19375">
    <property type="entry name" value="HEAT SHOCK PROTEIN 70KDA"/>
    <property type="match status" value="1"/>
</dbReference>
<keyword evidence="3 4" id="KW-0067">ATP-binding</keyword>
<gene>
    <name evidence="5" type="ORF">LUZ62_071449</name>
</gene>
<dbReference type="EMBL" id="JAMFTS010000004">
    <property type="protein sequence ID" value="KAJ4761074.1"/>
    <property type="molecule type" value="Genomic_DNA"/>
</dbReference>
<evidence type="ECO:0000256" key="4">
    <source>
        <dbReference type="RuleBase" id="RU003322"/>
    </source>
</evidence>
<keyword evidence="6" id="KW-1185">Reference proteome</keyword>
<accession>A0AAV8CZG2</accession>
<dbReference type="Gene3D" id="3.30.420.40">
    <property type="match status" value="2"/>
</dbReference>
<dbReference type="SUPFAM" id="SSF53067">
    <property type="entry name" value="Actin-like ATPase domain"/>
    <property type="match status" value="2"/>
</dbReference>
<dbReference type="FunFam" id="3.90.640.10:FF:000002">
    <property type="entry name" value="Heat shock 70 kDa"/>
    <property type="match status" value="1"/>
</dbReference>
<protein>
    <submittedName>
        <fullName evidence="5">70 kDa heat shock protein</fullName>
    </submittedName>
</protein>
<evidence type="ECO:0000256" key="1">
    <source>
        <dbReference type="ARBA" id="ARBA00007381"/>
    </source>
</evidence>
<dbReference type="InterPro" id="IPR029047">
    <property type="entry name" value="HSP70_peptide-bd_sf"/>
</dbReference>
<dbReference type="InterPro" id="IPR043129">
    <property type="entry name" value="ATPase_NBD"/>
</dbReference>
<dbReference type="Gene3D" id="2.60.34.10">
    <property type="entry name" value="Substrate Binding Domain Of DNAk, Chain A, domain 1"/>
    <property type="match status" value="1"/>
</dbReference>
<sequence length="503" mass="55741">MISAQHKGENKYFAPEEIVAMVLTKMKEIAEAHLGCKVTKAVISIPACFSDSQRKAIKDAGAVAGLNVMQLLNEPTAAAIAYYFQKVEAECHNAKNVLIFDFGGGHLDVSIVKICQGTIKVQCVAGDTNLGGEDFNNNMVCHFVEKIRKENNRDISNKPRSLRRLRAACEKAKKVLSTNTQTVVEIDALDEDIDFRSAITRKAFEELNRSIFERTIGCVKRCLEDAKMDRTSINEVILVGGSTRIPKVQQLLQDFLKRKELCKSLNADEAVAFGAAVQAAILSGNNKCDKFNKLKIQDITSMSYGLESKNGAIMNVLIPKHTPIPARKELLITTCSNNLSSFSIEVQECELFSPAVLFNLSGITPKPRSVSKINVSFVVDDNGMLNITAKDMSTREKSSVICKKNGHLTPEEIKKMMDAAARLKAEDEENRVKAAALNSLENFAYKMKATARDSKVSALDKKQMEEAADETILWVDTNHDAKIEEINDRKRKLETIESKVAFL</sequence>
<evidence type="ECO:0000313" key="6">
    <source>
        <dbReference type="Proteomes" id="UP001140206"/>
    </source>
</evidence>
<dbReference type="GO" id="GO:0140662">
    <property type="term" value="F:ATP-dependent protein folding chaperone"/>
    <property type="evidence" value="ECO:0007669"/>
    <property type="project" value="InterPro"/>
</dbReference>
<comment type="similarity">
    <text evidence="1 4">Belongs to the heat shock protein 70 family.</text>
</comment>
<proteinExistence type="inferred from homology"/>
<reference evidence="5" key="1">
    <citation type="submission" date="2022-08" db="EMBL/GenBank/DDBJ databases">
        <authorList>
            <person name="Marques A."/>
        </authorList>
    </citation>
    <scope>NUCLEOTIDE SEQUENCE</scope>
    <source>
        <strain evidence="5">RhyPub2mFocal</strain>
        <tissue evidence="5">Leaves</tissue>
    </source>
</reference>
<dbReference type="FunFam" id="3.30.420.40:FF:000545">
    <property type="entry name" value="Endoplasmic reticulum chaperone BiP"/>
    <property type="match status" value="1"/>
</dbReference>
<dbReference type="InterPro" id="IPR013126">
    <property type="entry name" value="Hsp_70_fam"/>
</dbReference>
<dbReference type="SUPFAM" id="SSF100920">
    <property type="entry name" value="Heat shock protein 70kD (HSP70), peptide-binding domain"/>
    <property type="match status" value="1"/>
</dbReference>
<dbReference type="InterPro" id="IPR029048">
    <property type="entry name" value="HSP70_C_sf"/>
</dbReference>
<comment type="caution">
    <text evidence="5">The sequence shown here is derived from an EMBL/GenBank/DDBJ whole genome shotgun (WGS) entry which is preliminary data.</text>
</comment>
<dbReference type="PRINTS" id="PR00301">
    <property type="entry name" value="HEATSHOCK70"/>
</dbReference>
<evidence type="ECO:0000256" key="3">
    <source>
        <dbReference type="ARBA" id="ARBA00022840"/>
    </source>
</evidence>